<reference evidence="2 3" key="1">
    <citation type="submission" date="2018-12" db="EMBL/GenBank/DDBJ databases">
        <title>Complete genome sequence of Haloplanus rallus MBLA0036.</title>
        <authorList>
            <person name="Nam Y.-d."/>
            <person name="Kang J."/>
            <person name="Chung W.-H."/>
            <person name="Park Y.S."/>
        </authorList>
    </citation>
    <scope>NUCLEOTIDE SEQUENCE [LARGE SCALE GENOMIC DNA]</scope>
    <source>
        <strain evidence="2 3">MBLA0036</strain>
    </source>
</reference>
<dbReference type="EMBL" id="CP034345">
    <property type="protein sequence ID" value="QGX96025.1"/>
    <property type="molecule type" value="Genomic_DNA"/>
</dbReference>
<dbReference type="OrthoDB" id="70318at2157"/>
<protein>
    <recommendedName>
        <fullName evidence="4">Recombinase RecA</fullName>
    </recommendedName>
</protein>
<organism evidence="2 3">
    <name type="scientific">Haloplanus rallus</name>
    <dbReference type="NCBI Taxonomy" id="1816183"/>
    <lineage>
        <taxon>Archaea</taxon>
        <taxon>Methanobacteriati</taxon>
        <taxon>Methanobacteriota</taxon>
        <taxon>Stenosarchaea group</taxon>
        <taxon>Halobacteria</taxon>
        <taxon>Halobacteriales</taxon>
        <taxon>Haloferacaceae</taxon>
        <taxon>Haloplanus</taxon>
    </lineage>
</organism>
<dbReference type="InterPro" id="IPR055927">
    <property type="entry name" value="DUF7504"/>
</dbReference>
<gene>
    <name evidence="2" type="ORF">EI982_15175</name>
</gene>
<sequence>MSEGDYTFADLPVPPIRPGTSVLLSGPTHAGTRQLAFRLLVGGDDEGTIVITTNARARRVIEDCRTAGLTVGPDRTAVVDCVGDGDDDLPARVVGVSGPADLTGVGMRYSKLYRTFHEAGLDRVRTGVCSVSTLLSFSDLQTVSRFVHTMVGRIDSVDGFGVFLIDPETQDARTVSTVGQFCGARIEVRDGDAGPELRTRGLATGNGDWTPFDPRPGGP</sequence>
<feature type="region of interest" description="Disordered" evidence="1">
    <location>
        <begin position="193"/>
        <end position="219"/>
    </location>
</feature>
<name>A0A6B9F666_9EURY</name>
<dbReference type="KEGG" id="hra:EI982_15175"/>
<dbReference type="Proteomes" id="UP000428325">
    <property type="component" value="Chromosome"/>
</dbReference>
<accession>A0A6B9F666</accession>
<dbReference type="Pfam" id="PF24336">
    <property type="entry name" value="DUF7504"/>
    <property type="match status" value="1"/>
</dbReference>
<proteinExistence type="predicted"/>
<keyword evidence="3" id="KW-1185">Reference proteome</keyword>
<evidence type="ECO:0000256" key="1">
    <source>
        <dbReference type="SAM" id="MobiDB-lite"/>
    </source>
</evidence>
<dbReference type="GeneID" id="99243791"/>
<dbReference type="AlphaFoldDB" id="A0A6B9F666"/>
<dbReference type="RefSeq" id="WP_157690484.1">
    <property type="nucleotide sequence ID" value="NZ_CP034345.1"/>
</dbReference>
<evidence type="ECO:0000313" key="3">
    <source>
        <dbReference type="Proteomes" id="UP000428325"/>
    </source>
</evidence>
<evidence type="ECO:0000313" key="2">
    <source>
        <dbReference type="EMBL" id="QGX96025.1"/>
    </source>
</evidence>
<evidence type="ECO:0008006" key="4">
    <source>
        <dbReference type="Google" id="ProtNLM"/>
    </source>
</evidence>